<feature type="coiled-coil region" evidence="17">
    <location>
        <begin position="414"/>
        <end position="441"/>
    </location>
</feature>
<dbReference type="InterPro" id="IPR029436">
    <property type="entry name" value="AGL_euk_N"/>
</dbReference>
<feature type="domain" description="Glycogen debranching enzyme glucanotransferase" evidence="22">
    <location>
        <begin position="165"/>
        <end position="603"/>
    </location>
</feature>
<name>A0A6J2JB07_BOMMA</name>
<evidence type="ECO:0000259" key="23">
    <source>
        <dbReference type="Pfam" id="PF14702"/>
    </source>
</evidence>
<dbReference type="InterPro" id="IPR032790">
    <property type="entry name" value="GDE_C"/>
</dbReference>
<feature type="transmembrane region" description="Helical" evidence="19">
    <location>
        <begin position="1809"/>
        <end position="1830"/>
    </location>
</feature>
<keyword evidence="8" id="KW-0963">Cytoplasm</keyword>
<gene>
    <name evidence="25" type="primary">LOC114240094</name>
</gene>
<evidence type="ECO:0000256" key="13">
    <source>
        <dbReference type="ARBA" id="ARBA00023268"/>
    </source>
</evidence>
<evidence type="ECO:0000259" key="21">
    <source>
        <dbReference type="Pfam" id="PF14699"/>
    </source>
</evidence>
<dbReference type="Pfam" id="PF14702">
    <property type="entry name" value="hGDE_central"/>
    <property type="match status" value="1"/>
</dbReference>
<evidence type="ECO:0000256" key="11">
    <source>
        <dbReference type="ARBA" id="ARBA00022801"/>
    </source>
</evidence>
<evidence type="ECO:0000313" key="25">
    <source>
        <dbReference type="RefSeq" id="XP_028026327.1"/>
    </source>
</evidence>
<feature type="domain" description="Glycogen debranching enzyme central" evidence="23">
    <location>
        <begin position="748"/>
        <end position="1008"/>
    </location>
</feature>
<comment type="catalytic activity">
    <reaction evidence="1">
        <text>Transfers a segment of a (1-&gt;4)-alpha-D-glucan to a new position in an acceptor, which may be glucose or a (1-&gt;4)-alpha-D-glucan.</text>
        <dbReference type="EC" id="2.4.1.25"/>
    </reaction>
</comment>
<dbReference type="FunFam" id="3.20.20.80:FF:000070">
    <property type="entry name" value="GDB1p Glycogen debranching enzyme"/>
    <property type="match status" value="1"/>
</dbReference>
<evidence type="ECO:0000256" key="5">
    <source>
        <dbReference type="ARBA" id="ARBA00012560"/>
    </source>
</evidence>
<keyword evidence="19" id="KW-0812">Transmembrane</keyword>
<evidence type="ECO:0000256" key="12">
    <source>
        <dbReference type="ARBA" id="ARBA00023056"/>
    </source>
</evidence>
<keyword evidence="12" id="KW-0320">Glycogen biosynthesis</keyword>
<dbReference type="Gene3D" id="3.20.20.80">
    <property type="entry name" value="Glycosidases"/>
    <property type="match status" value="2"/>
</dbReference>
<dbReference type="GO" id="GO:0005980">
    <property type="term" value="P:glycogen catabolic process"/>
    <property type="evidence" value="ECO:0007669"/>
    <property type="project" value="InterPro"/>
</dbReference>
<dbReference type="InterPro" id="IPR032792">
    <property type="entry name" value="AGL_glucanoTrfase"/>
</dbReference>
<evidence type="ECO:0000259" key="22">
    <source>
        <dbReference type="Pfam" id="PF14701"/>
    </source>
</evidence>
<evidence type="ECO:0000256" key="2">
    <source>
        <dbReference type="ARBA" id="ARBA00000927"/>
    </source>
</evidence>
<feature type="domain" description="Eukaryotic glycogen debranching enzyme N-terminal" evidence="21">
    <location>
        <begin position="51"/>
        <end position="158"/>
    </location>
</feature>
<dbReference type="InterPro" id="IPR006421">
    <property type="entry name" value="Glycogen_debranch_met"/>
</dbReference>
<evidence type="ECO:0000256" key="3">
    <source>
        <dbReference type="ARBA" id="ARBA00003530"/>
    </source>
</evidence>
<dbReference type="EC" id="2.4.1.25" evidence="5"/>
<accession>A0A6J2JB07</accession>
<evidence type="ECO:0000256" key="14">
    <source>
        <dbReference type="ARBA" id="ARBA00023295"/>
    </source>
</evidence>
<keyword evidence="24" id="KW-1185">Reference proteome</keyword>
<evidence type="ECO:0000256" key="6">
    <source>
        <dbReference type="ARBA" id="ARBA00012778"/>
    </source>
</evidence>
<comment type="subcellular location">
    <subcellularLocation>
        <location evidence="4">Cytoplasm</location>
    </subcellularLocation>
</comment>
<dbReference type="Pfam" id="PF14701">
    <property type="entry name" value="hDGE_amylase"/>
    <property type="match status" value="1"/>
</dbReference>
<dbReference type="Gene3D" id="1.50.10.10">
    <property type="match status" value="1"/>
</dbReference>
<dbReference type="OrthoDB" id="10248904at2759"/>
<feature type="region of interest" description="Disordered" evidence="18">
    <location>
        <begin position="1"/>
        <end position="24"/>
    </location>
</feature>
<dbReference type="KEGG" id="bman:114240094"/>
<keyword evidence="13" id="KW-0511">Multifunctional enzyme</keyword>
<dbReference type="InterPro" id="IPR017853">
    <property type="entry name" value="GH"/>
</dbReference>
<dbReference type="GO" id="GO:0005978">
    <property type="term" value="P:glycogen biosynthetic process"/>
    <property type="evidence" value="ECO:0007669"/>
    <property type="project" value="UniProtKB-KW"/>
</dbReference>
<dbReference type="GO" id="GO:0004134">
    <property type="term" value="F:4-alpha-glucanotransferase activity"/>
    <property type="evidence" value="ECO:0007669"/>
    <property type="project" value="UniProtKB-EC"/>
</dbReference>
<keyword evidence="9" id="KW-0328">Glycosyltransferase</keyword>
<protein>
    <recommendedName>
        <fullName evidence="7">Glycogen debranching enzyme</fullName>
        <ecNumber evidence="5">2.4.1.25</ecNumber>
        <ecNumber evidence="6">3.2.1.33</ecNumber>
    </recommendedName>
    <alternativeName>
        <fullName evidence="16">Glycogen debrancher</fullName>
    </alternativeName>
</protein>
<evidence type="ECO:0000259" key="20">
    <source>
        <dbReference type="Pfam" id="PF06202"/>
    </source>
</evidence>
<dbReference type="InterPro" id="IPR012341">
    <property type="entry name" value="6hp_glycosidase-like_sf"/>
</dbReference>
<comment type="function">
    <text evidence="3">Multifunctional enzyme acting as 1,4-alpha-D-glucan:1,4-alpha-D-glucan 4-alpha-D-glycosyltransferase and amylo-1,6-glucosidase in glycogen degradation.</text>
</comment>
<dbReference type="PANTHER" id="PTHR10569">
    <property type="entry name" value="GLYCOGEN DEBRANCHING ENZYME"/>
    <property type="match status" value="1"/>
</dbReference>
<dbReference type="GO" id="GO:0005737">
    <property type="term" value="C:cytoplasm"/>
    <property type="evidence" value="ECO:0007669"/>
    <property type="project" value="UniProtKB-SubCell"/>
</dbReference>
<evidence type="ECO:0000256" key="18">
    <source>
        <dbReference type="SAM" id="MobiDB-lite"/>
    </source>
</evidence>
<keyword evidence="10" id="KW-0808">Transferase</keyword>
<evidence type="ECO:0000256" key="19">
    <source>
        <dbReference type="SAM" id="Phobius"/>
    </source>
</evidence>
<dbReference type="FunFam" id="3.20.20.80:FF:000108">
    <property type="entry name" value="glycogen debranching enzyme"/>
    <property type="match status" value="1"/>
</dbReference>
<feature type="compositionally biased region" description="Low complexity" evidence="18">
    <location>
        <begin position="8"/>
        <end position="24"/>
    </location>
</feature>
<dbReference type="RefSeq" id="XP_028026327.1">
    <property type="nucleotide sequence ID" value="XM_028170526.1"/>
</dbReference>
<keyword evidence="14" id="KW-0326">Glycosidase</keyword>
<dbReference type="Pfam" id="PF06202">
    <property type="entry name" value="GDE_C"/>
    <property type="match status" value="1"/>
</dbReference>
<proteinExistence type="inferred from homology"/>
<dbReference type="SUPFAM" id="SSF48208">
    <property type="entry name" value="Six-hairpin glycosidases"/>
    <property type="match status" value="1"/>
</dbReference>
<evidence type="ECO:0000256" key="17">
    <source>
        <dbReference type="SAM" id="Coils"/>
    </source>
</evidence>
<dbReference type="PANTHER" id="PTHR10569:SF2">
    <property type="entry name" value="GLYCOGEN DEBRANCHING ENZYME"/>
    <property type="match status" value="1"/>
</dbReference>
<dbReference type="GO" id="GO:0004135">
    <property type="term" value="F:amylo-alpha-1,6-glucosidase activity"/>
    <property type="evidence" value="ECO:0007669"/>
    <property type="project" value="UniProtKB-EC"/>
</dbReference>
<evidence type="ECO:0000256" key="7">
    <source>
        <dbReference type="ARBA" id="ARBA00020723"/>
    </source>
</evidence>
<evidence type="ECO:0000313" key="24">
    <source>
        <dbReference type="Proteomes" id="UP000504629"/>
    </source>
</evidence>
<reference evidence="25" key="1">
    <citation type="submission" date="2025-08" db="UniProtKB">
        <authorList>
            <consortium name="RefSeq"/>
        </authorList>
    </citation>
    <scope>IDENTIFICATION</scope>
    <source>
        <tissue evidence="25">Silk gland</tissue>
    </source>
</reference>
<keyword evidence="17" id="KW-0175">Coiled coil</keyword>
<evidence type="ECO:0000256" key="8">
    <source>
        <dbReference type="ARBA" id="ARBA00022490"/>
    </source>
</evidence>
<organism evidence="24 25">
    <name type="scientific">Bombyx mandarina</name>
    <name type="common">Wild silk moth</name>
    <name type="synonym">Wild silkworm</name>
    <dbReference type="NCBI Taxonomy" id="7092"/>
    <lineage>
        <taxon>Eukaryota</taxon>
        <taxon>Metazoa</taxon>
        <taxon>Ecdysozoa</taxon>
        <taxon>Arthropoda</taxon>
        <taxon>Hexapoda</taxon>
        <taxon>Insecta</taxon>
        <taxon>Pterygota</taxon>
        <taxon>Neoptera</taxon>
        <taxon>Endopterygota</taxon>
        <taxon>Lepidoptera</taxon>
        <taxon>Glossata</taxon>
        <taxon>Ditrysia</taxon>
        <taxon>Bombycoidea</taxon>
        <taxon>Bombycidae</taxon>
        <taxon>Bombycinae</taxon>
        <taxon>Bombyx</taxon>
    </lineage>
</organism>
<evidence type="ECO:0000256" key="9">
    <source>
        <dbReference type="ARBA" id="ARBA00022676"/>
    </source>
</evidence>
<keyword evidence="19" id="KW-1133">Transmembrane helix</keyword>
<dbReference type="GeneID" id="114240094"/>
<evidence type="ECO:0000256" key="15">
    <source>
        <dbReference type="ARBA" id="ARBA00025780"/>
    </source>
</evidence>
<evidence type="ECO:0000256" key="4">
    <source>
        <dbReference type="ARBA" id="ARBA00004496"/>
    </source>
</evidence>
<keyword evidence="19" id="KW-0472">Membrane</keyword>
<dbReference type="NCBIfam" id="TIGR01531">
    <property type="entry name" value="glyc_debranch"/>
    <property type="match status" value="1"/>
</dbReference>
<evidence type="ECO:0000256" key="1">
    <source>
        <dbReference type="ARBA" id="ARBA00000439"/>
    </source>
</evidence>
<dbReference type="Pfam" id="PF14699">
    <property type="entry name" value="hGDE_N"/>
    <property type="match status" value="1"/>
</dbReference>
<dbReference type="InterPro" id="IPR008928">
    <property type="entry name" value="6-hairpin_glycosidase_sf"/>
</dbReference>
<dbReference type="EC" id="3.2.1.33" evidence="6"/>
<dbReference type="Proteomes" id="UP000504629">
    <property type="component" value="Unplaced"/>
</dbReference>
<feature type="region of interest" description="Disordered" evidence="18">
    <location>
        <begin position="1713"/>
        <end position="1747"/>
    </location>
</feature>
<dbReference type="InterPro" id="IPR032788">
    <property type="entry name" value="AGL_central"/>
</dbReference>
<dbReference type="CDD" id="cd11327">
    <property type="entry name" value="AmyAc_Glg_debranch_2"/>
    <property type="match status" value="1"/>
</dbReference>
<comment type="catalytic activity">
    <reaction evidence="2">
        <text>Hydrolysis of (1-&gt;6)-alpha-D-glucosidic branch linkages in glycogen phosphorylase limit dextrin.</text>
        <dbReference type="EC" id="3.2.1.33"/>
    </reaction>
</comment>
<keyword evidence="11" id="KW-0378">Hydrolase</keyword>
<evidence type="ECO:0000256" key="10">
    <source>
        <dbReference type="ARBA" id="ARBA00022679"/>
    </source>
</evidence>
<comment type="similarity">
    <text evidence="15">Belongs to the glycogen debranching enzyme family.</text>
</comment>
<sequence>MAIERSAAAEAARAPATPTAAPLPAPTTVITLEHGEHFDSTLYRFEKGCYLQFCPGPSLLGRKVFLYTNYVLTDDEQDDQSEFIRNQYYGLEWRAEGEEGEKGESLGAGPLVTDTDLYCKIKLARAGSFHFYFVYDNAESKIGPQGSGWFHVAPTLRAGPGGAARIPLDGVAMQTVLAKSLGPLPRWENTLRVAKETGYNMIHFTPIQELGGSNSSYSIANQLKLNPRFGQDTGREVTFADVENIVAKIKNDWNMLSICDVVLNHTANETSWVAEHPEATYNCGSCAYLRPAALLDAALAALTARVARALHAPPVPPRVTQHAHVEAIKHILETQVVPELRLHEMYMCNVSELVQEFYFLARNKVPAVKAPAEAERPVLKLVEDPQYRRLRATVDLDAALQLYNVYRSECYDEESRLKKCCEELKLNLEQLNEAAAEQVRGHLRAAVDNVVAGMRYYRLQSDGPKIEEVSAKNPLVPRYFTWACDVESCSSAEVEAALYGGEGGAVMAHNGWVMGADPLTDFAARPAAAVYLRRDLLAWGDSIKLRYGDKPEDSPFLWAHMREYVELTAEVFDGLRLDNCHSTPLHVAEYMLDCARNVKPDLYVVAELFTNSDQVDNIFVNRLGITSLIREAQSAWDSHEQGRLLHRFGGRGAGAFMWGGPRPAVPHVARAALYDLTHDNPSPIDKRSVWDLLPSSALVSMACCATGSTRGYDELVPHHVHVVDESRLYCEWSDGAEPAEGGVGPACGILAAKRALNELHLQLAQGGYDEVYVDQMDADVVAVTRHEPRSRRSVIAVAFTAFRPPAAAARRAPPPLRFEGQLEQILIETGLRIKDHTAGPFSKHPRYITGLAQYDAPVRRDVPLAQSDVFAAERTEGQTTILEFKPLSPGTVVVIRVAPHPAAASAVAALHRHMELAAGGDPYGLQPALAELDLVDFNVLLYRCDAEERDAGGGGVYDVPGHGPLVYAGLQGVISLLSEITPNDDLGHPLCDNLRAGDWLMDYTCARLERDPRLAAVAAKYREAFRPISALPRFLVPAYFAAAAGALHGALVAAALRRVRAPAGTLRAALALTSVQLTGHVPSATLPAPLPASPTAPAPRGPRPGSLSAGLPHFVVGYTRCWGRDTFIALRGMFLLTGRYEDARLHILSYGACLRHGLIPNLLDCGKNARYNCRDAVWWWLYCVQQYCKEAPDGLSLLSEPVCRLQAREEGAPAAAPLHELLQDALDTHFQGLVFRERNAGRTIDAHMTDKGFNVQIGIDPETGFPFGGNDSNCGTWMDKMGSSDKAGNRGQPATPRDGSAIELVALAYSTARWLAELHRAGRYPTPGLVRRHRDGTLTSWTFAQWADRIRASFERHFWVPPTPAAPDARPDLVHRRAIYKDTHGASRPWADYQLRCNFPVAMALAPDLFDPRHAWQALDQVEKLLLGPLGVKTLDPADWAYRPDYDNSNDSDDPSVAHGFNYHQGPEWGWPLGFYVRARLAFAHPCGKHARAVAAGYRALGPSAAELRASPWRGLPELTNAGGAYCRDSCRSQAWTAASALEALARPAARLSRTIYNLLQGGRDRPLSTVVYSDRLLRYGLPLPVRVGRRRLWDELGRGAVTERRAAGPRAAHVLSLPPVPRLAPRAGPLLGIPSPNGCTKYYPRRQFRFRSSRRRIFILPADCHFLESILWEGESVHRSLDYRQPAGGVEPCRPRPVALKRLSRMSSACGSALEEPDEGGIRPQFAMPDDERAAGGAGGEEEGSEGEAAELTYEALVKPSPRVSVINLSERQNNKEAWRPLERKVLNTAREGAGAGGRGARLQRATLRALLSFSGLFYTVAFLTFYFLSLP</sequence>
<dbReference type="SUPFAM" id="SSF51445">
    <property type="entry name" value="(Trans)glycosidases"/>
    <property type="match status" value="1"/>
</dbReference>
<feature type="domain" description="Glycogen debranching enzyme C-terminal" evidence="20">
    <location>
        <begin position="1104"/>
        <end position="1542"/>
    </location>
</feature>
<evidence type="ECO:0000256" key="16">
    <source>
        <dbReference type="ARBA" id="ARBA00031477"/>
    </source>
</evidence>
<dbReference type="InterPro" id="IPR010401">
    <property type="entry name" value="AGL/Gdb1"/>
</dbReference>